<evidence type="ECO:0000256" key="1">
    <source>
        <dbReference type="ARBA" id="ARBA00000085"/>
    </source>
</evidence>
<dbReference type="PROSITE" id="PS50109">
    <property type="entry name" value="HIS_KIN"/>
    <property type="match status" value="1"/>
</dbReference>
<feature type="transmembrane region" description="Helical" evidence="9">
    <location>
        <begin position="12"/>
        <end position="37"/>
    </location>
</feature>
<evidence type="ECO:0000256" key="8">
    <source>
        <dbReference type="ARBA" id="ARBA00023012"/>
    </source>
</evidence>
<organism evidence="11 12">
    <name type="scientific">Mangrovibacillus cuniculi</name>
    <dbReference type="NCBI Taxonomy" id="2593652"/>
    <lineage>
        <taxon>Bacteria</taxon>
        <taxon>Bacillati</taxon>
        <taxon>Bacillota</taxon>
        <taxon>Bacilli</taxon>
        <taxon>Bacillales</taxon>
        <taxon>Bacillaceae</taxon>
        <taxon>Mangrovibacillus</taxon>
    </lineage>
</organism>
<dbReference type="RefSeq" id="WP_239672459.1">
    <property type="nucleotide sequence ID" value="NZ_CP049742.1"/>
</dbReference>
<dbReference type="GO" id="GO:0005524">
    <property type="term" value="F:ATP binding"/>
    <property type="evidence" value="ECO:0007669"/>
    <property type="project" value="UniProtKB-KW"/>
</dbReference>
<evidence type="ECO:0000256" key="9">
    <source>
        <dbReference type="SAM" id="Phobius"/>
    </source>
</evidence>
<keyword evidence="9" id="KW-1133">Transmembrane helix</keyword>
<evidence type="ECO:0000256" key="6">
    <source>
        <dbReference type="ARBA" id="ARBA00022777"/>
    </source>
</evidence>
<evidence type="ECO:0000256" key="7">
    <source>
        <dbReference type="ARBA" id="ARBA00022840"/>
    </source>
</evidence>
<evidence type="ECO:0000256" key="3">
    <source>
        <dbReference type="ARBA" id="ARBA00022553"/>
    </source>
</evidence>
<gene>
    <name evidence="11" type="ORF">G8O30_12855</name>
</gene>
<keyword evidence="7" id="KW-0067">ATP-binding</keyword>
<dbReference type="InterPro" id="IPR013656">
    <property type="entry name" value="PAS_4"/>
</dbReference>
<dbReference type="Proteomes" id="UP000593626">
    <property type="component" value="Chromosome"/>
</dbReference>
<evidence type="ECO:0000313" key="12">
    <source>
        <dbReference type="Proteomes" id="UP000593626"/>
    </source>
</evidence>
<dbReference type="Gene3D" id="3.30.565.10">
    <property type="entry name" value="Histidine kinase-like ATPase, C-terminal domain"/>
    <property type="match status" value="1"/>
</dbReference>
<evidence type="ECO:0000256" key="4">
    <source>
        <dbReference type="ARBA" id="ARBA00022679"/>
    </source>
</evidence>
<keyword evidence="9" id="KW-0812">Transmembrane</keyword>
<dbReference type="CDD" id="cd00130">
    <property type="entry name" value="PAS"/>
    <property type="match status" value="1"/>
</dbReference>
<keyword evidence="12" id="KW-1185">Reference proteome</keyword>
<evidence type="ECO:0000259" key="10">
    <source>
        <dbReference type="PROSITE" id="PS50109"/>
    </source>
</evidence>
<reference evidence="11 12" key="1">
    <citation type="submission" date="2019-07" db="EMBL/GenBank/DDBJ databases">
        <title>Genome sequence of 2 isolates from Red Sea Mangroves.</title>
        <authorList>
            <person name="Sefrji F."/>
            <person name="Michoud G."/>
            <person name="Merlino G."/>
            <person name="Daffonchio D."/>
        </authorList>
    </citation>
    <scope>NUCLEOTIDE SEQUENCE [LARGE SCALE GENOMIC DNA]</scope>
    <source>
        <strain evidence="11 12">R1DC41</strain>
    </source>
</reference>
<proteinExistence type="predicted"/>
<dbReference type="NCBIfam" id="TIGR00229">
    <property type="entry name" value="sensory_box"/>
    <property type="match status" value="1"/>
</dbReference>
<dbReference type="CDD" id="cd00082">
    <property type="entry name" value="HisKA"/>
    <property type="match status" value="1"/>
</dbReference>
<dbReference type="Pfam" id="PF02518">
    <property type="entry name" value="HATPase_c"/>
    <property type="match status" value="1"/>
</dbReference>
<dbReference type="Pfam" id="PF08448">
    <property type="entry name" value="PAS_4"/>
    <property type="match status" value="1"/>
</dbReference>
<protein>
    <recommendedName>
        <fullName evidence="2">histidine kinase</fullName>
        <ecNumber evidence="2">2.7.13.3</ecNumber>
    </recommendedName>
</protein>
<dbReference type="SUPFAM" id="SSF55785">
    <property type="entry name" value="PYP-like sensor domain (PAS domain)"/>
    <property type="match status" value="1"/>
</dbReference>
<dbReference type="PANTHER" id="PTHR43065">
    <property type="entry name" value="SENSOR HISTIDINE KINASE"/>
    <property type="match status" value="1"/>
</dbReference>
<dbReference type="SUPFAM" id="SSF47384">
    <property type="entry name" value="Homodimeric domain of signal transducing histidine kinase"/>
    <property type="match status" value="1"/>
</dbReference>
<keyword evidence="3" id="KW-0597">Phosphoprotein</keyword>
<feature type="domain" description="Histidine kinase" evidence="10">
    <location>
        <begin position="198"/>
        <end position="402"/>
    </location>
</feature>
<sequence length="406" mass="45846">MKTWLYRSTIYIPFIIGIILLEELWAQIALLIGLIFFSVKTIRETTSVKTGVTITETLYSHMLESMPDFVCYKDGDGRWLYVNEFGKRLYCMQEINYIGKTDTELGELIPFFKESFEYCRDSDQKSWEVGENTRGDEAFYIPSGEFKTFDVIKIPLFHPDGSRKALVTIGRDISQLKETEAIVLQREKLGVIGELAAGIAHEVKNPITTLQGFVQLISESGTVDKYYTQVMKVELDRIHIMSSEWLSLAKPQAKTKTPCNIIEALDYVTSLLQPEATKESVVLDWEPTWPQVEVMGDRQQLIQIFINIIKNAIEAMPAGGYVFISCQVVDSSIILSIKDTGIGISKERLKHIGQPFFTLKEKGLGLGLTLTTKMVQEHKGTLEITSEESVGTVVKVTLPIYEENVA</sequence>
<dbReference type="EMBL" id="CP049742">
    <property type="protein sequence ID" value="QPC47782.1"/>
    <property type="molecule type" value="Genomic_DNA"/>
</dbReference>
<dbReference type="EC" id="2.7.13.3" evidence="2"/>
<dbReference type="InterPro" id="IPR036890">
    <property type="entry name" value="HATPase_C_sf"/>
</dbReference>
<dbReference type="SMART" id="SM00387">
    <property type="entry name" value="HATPase_c"/>
    <property type="match status" value="1"/>
</dbReference>
<dbReference type="InterPro" id="IPR036097">
    <property type="entry name" value="HisK_dim/P_sf"/>
</dbReference>
<keyword evidence="9" id="KW-0472">Membrane</keyword>
<name>A0A7S8HGG5_9BACI</name>
<evidence type="ECO:0000313" key="11">
    <source>
        <dbReference type="EMBL" id="QPC47782.1"/>
    </source>
</evidence>
<evidence type="ECO:0000256" key="2">
    <source>
        <dbReference type="ARBA" id="ARBA00012438"/>
    </source>
</evidence>
<dbReference type="InterPro" id="IPR003594">
    <property type="entry name" value="HATPase_dom"/>
</dbReference>
<dbReference type="SUPFAM" id="SSF55874">
    <property type="entry name" value="ATPase domain of HSP90 chaperone/DNA topoisomerase II/histidine kinase"/>
    <property type="match status" value="1"/>
</dbReference>
<keyword evidence="4" id="KW-0808">Transferase</keyword>
<evidence type="ECO:0000256" key="5">
    <source>
        <dbReference type="ARBA" id="ARBA00022741"/>
    </source>
</evidence>
<dbReference type="Pfam" id="PF00512">
    <property type="entry name" value="HisKA"/>
    <property type="match status" value="1"/>
</dbReference>
<dbReference type="InterPro" id="IPR005467">
    <property type="entry name" value="His_kinase_dom"/>
</dbReference>
<dbReference type="AlphaFoldDB" id="A0A7S8HGG5"/>
<accession>A0A7S8HGG5</accession>
<dbReference type="InterPro" id="IPR003661">
    <property type="entry name" value="HisK_dim/P_dom"/>
</dbReference>
<keyword evidence="5" id="KW-0547">Nucleotide-binding</keyword>
<comment type="catalytic activity">
    <reaction evidence="1">
        <text>ATP + protein L-histidine = ADP + protein N-phospho-L-histidine.</text>
        <dbReference type="EC" id="2.7.13.3"/>
    </reaction>
</comment>
<dbReference type="InterPro" id="IPR004358">
    <property type="entry name" value="Sig_transdc_His_kin-like_C"/>
</dbReference>
<dbReference type="SMART" id="SM00388">
    <property type="entry name" value="HisKA"/>
    <property type="match status" value="1"/>
</dbReference>
<dbReference type="PRINTS" id="PR00344">
    <property type="entry name" value="BCTRLSENSOR"/>
</dbReference>
<keyword evidence="6" id="KW-0418">Kinase</keyword>
<dbReference type="InterPro" id="IPR000014">
    <property type="entry name" value="PAS"/>
</dbReference>
<dbReference type="PANTHER" id="PTHR43065:SF34">
    <property type="entry name" value="SPORULATION KINASE A"/>
    <property type="match status" value="1"/>
</dbReference>
<dbReference type="GO" id="GO:0000155">
    <property type="term" value="F:phosphorelay sensor kinase activity"/>
    <property type="evidence" value="ECO:0007669"/>
    <property type="project" value="InterPro"/>
</dbReference>
<keyword evidence="8" id="KW-0902">Two-component regulatory system</keyword>
<dbReference type="InterPro" id="IPR035965">
    <property type="entry name" value="PAS-like_dom_sf"/>
</dbReference>
<dbReference type="Gene3D" id="3.30.450.20">
    <property type="entry name" value="PAS domain"/>
    <property type="match status" value="1"/>
</dbReference>
<dbReference type="Gene3D" id="1.10.287.130">
    <property type="match status" value="1"/>
</dbReference>
<dbReference type="KEGG" id="mcui:G8O30_12855"/>